<evidence type="ECO:0000313" key="2">
    <source>
        <dbReference type="Proteomes" id="UP000204647"/>
    </source>
</evidence>
<keyword evidence="2" id="KW-1185">Reference proteome</keyword>
<gene>
    <name evidence="1" type="ORF">AVESOBMORE_18</name>
</gene>
<accession>A0A0K2D176</accession>
<dbReference type="RefSeq" id="YP_009206373.1">
    <property type="nucleotide sequence ID" value="NC_028887.1"/>
</dbReference>
<name>A0A0K2D176_9CAUD</name>
<dbReference type="KEGG" id="vg:26633081"/>
<reference evidence="1 2" key="1">
    <citation type="journal article" date="2015" name="Genome Announc.">
        <title>Genome Sequences of Two Bacillus cereus Group Bacteriophages, Eyuki and AvesoBmore.</title>
        <authorList>
            <person name="Erill I."/>
            <person name="Caruso S.M."/>
        </authorList>
    </citation>
    <scope>NUCLEOTIDE SEQUENCE [LARGE SCALE GENOMIC DNA]</scope>
</reference>
<proteinExistence type="predicted"/>
<protein>
    <submittedName>
        <fullName evidence="1">Uncharacterized protein</fullName>
    </submittedName>
</protein>
<evidence type="ECO:0000313" key="1">
    <source>
        <dbReference type="EMBL" id="ALA13483.1"/>
    </source>
</evidence>
<dbReference type="GeneID" id="26633081"/>
<dbReference type="EMBL" id="KT307976">
    <property type="protein sequence ID" value="ALA13483.1"/>
    <property type="molecule type" value="Genomic_DNA"/>
</dbReference>
<sequence>MGMTRHTRNKQLIKLDMMQGEDVKFAKWNYPTGYNLTIKESCKRLEVTDRTFRWVRYKINGVTKNRIHFASTIELQIGEKKSTIPCMRYIDVKRGRSFN</sequence>
<organism evidence="1 2">
    <name type="scientific">Bacillus phage AvesoBmore</name>
    <dbReference type="NCBI Taxonomy" id="1698451"/>
    <lineage>
        <taxon>Viruses</taxon>
        <taxon>Duplodnaviria</taxon>
        <taxon>Heunggongvirae</taxon>
        <taxon>Uroviricota</taxon>
        <taxon>Caudoviricetes</taxon>
        <taxon>Herelleviridae</taxon>
        <taxon>Bastillevirinae</taxon>
        <taxon>Bequatrovirus</taxon>
        <taxon>Bequatrovirus avesobmore</taxon>
    </lineage>
</organism>
<dbReference type="Proteomes" id="UP000204647">
    <property type="component" value="Segment"/>
</dbReference>